<dbReference type="Gene3D" id="2.130.10.10">
    <property type="entry name" value="YVTN repeat-like/Quinoprotein amine dehydrogenase"/>
    <property type="match status" value="2"/>
</dbReference>
<comment type="caution">
    <text evidence="5">The sequence shown here is derived from an EMBL/GenBank/DDBJ whole genome shotgun (WGS) entry which is preliminary data.</text>
</comment>
<organism evidence="5">
    <name type="scientific">Tetraodon nigroviridis</name>
    <name type="common">Spotted green pufferfish</name>
    <name type="synonym">Chelonodon nigroviridis</name>
    <dbReference type="NCBI Taxonomy" id="99883"/>
    <lineage>
        <taxon>Eukaryota</taxon>
        <taxon>Metazoa</taxon>
        <taxon>Chordata</taxon>
        <taxon>Craniata</taxon>
        <taxon>Vertebrata</taxon>
        <taxon>Euteleostomi</taxon>
        <taxon>Actinopterygii</taxon>
        <taxon>Neopterygii</taxon>
        <taxon>Teleostei</taxon>
        <taxon>Neoteleostei</taxon>
        <taxon>Acanthomorphata</taxon>
        <taxon>Eupercaria</taxon>
        <taxon>Tetraodontiformes</taxon>
        <taxon>Tetradontoidea</taxon>
        <taxon>Tetraodontidae</taxon>
        <taxon>Tetraodon</taxon>
    </lineage>
</organism>
<reference evidence="5" key="2">
    <citation type="submission" date="2004-02" db="EMBL/GenBank/DDBJ databases">
        <authorList>
            <consortium name="Genoscope"/>
            <consortium name="Whitehead Institute Centre for Genome Research"/>
        </authorList>
    </citation>
    <scope>NUCLEOTIDE SEQUENCE</scope>
</reference>
<protein>
    <submittedName>
        <fullName evidence="5">(spotted green pufferfish) hypothetical protein</fullName>
    </submittedName>
</protein>
<dbReference type="OrthoDB" id="6252103at2759"/>
<dbReference type="SMART" id="SM00320">
    <property type="entry name" value="WD40"/>
    <property type="match status" value="7"/>
</dbReference>
<dbReference type="Pfam" id="PF00400">
    <property type="entry name" value="WD40"/>
    <property type="match status" value="2"/>
</dbReference>
<gene>
    <name evidence="5" type="ORF">GSTENG00024063001</name>
</gene>
<reference evidence="5" key="1">
    <citation type="journal article" date="2004" name="Nature">
        <title>Genome duplication in the teleost fish Tetraodon nigroviridis reveals the early vertebrate proto-karyotype.</title>
        <authorList>
            <person name="Jaillon O."/>
            <person name="Aury J.-M."/>
            <person name="Brunet F."/>
            <person name="Petit J.-L."/>
            <person name="Stange-Thomann N."/>
            <person name="Mauceli E."/>
            <person name="Bouneau L."/>
            <person name="Fischer C."/>
            <person name="Ozouf-Costaz C."/>
            <person name="Bernot A."/>
            <person name="Nicaud S."/>
            <person name="Jaffe D."/>
            <person name="Fisher S."/>
            <person name="Lutfalla G."/>
            <person name="Dossat C."/>
            <person name="Segurens B."/>
            <person name="Dasilva C."/>
            <person name="Salanoubat M."/>
            <person name="Levy M."/>
            <person name="Boudet N."/>
            <person name="Castellano S."/>
            <person name="Anthouard V."/>
            <person name="Jubin C."/>
            <person name="Castelli V."/>
            <person name="Katinka M."/>
            <person name="Vacherie B."/>
            <person name="Biemont C."/>
            <person name="Skalli Z."/>
            <person name="Cattolico L."/>
            <person name="Poulain J."/>
            <person name="De Berardinis V."/>
            <person name="Cruaud C."/>
            <person name="Duprat S."/>
            <person name="Brottier P."/>
            <person name="Coutanceau J.-P."/>
            <person name="Gouzy J."/>
            <person name="Parra G."/>
            <person name="Lardier G."/>
            <person name="Chapple C."/>
            <person name="McKernan K.J."/>
            <person name="McEwan P."/>
            <person name="Bosak S."/>
            <person name="Kellis M."/>
            <person name="Volff J.-N."/>
            <person name="Guigo R."/>
            <person name="Zody M.C."/>
            <person name="Mesirov J."/>
            <person name="Lindblad-Toh K."/>
            <person name="Birren B."/>
            <person name="Nusbaum C."/>
            <person name="Kahn D."/>
            <person name="Robinson-Rechavi M."/>
            <person name="Laudet V."/>
            <person name="Schachter V."/>
            <person name="Quetier F."/>
            <person name="Saurin W."/>
            <person name="Scarpelli C."/>
            <person name="Wincker P."/>
            <person name="Lander E.S."/>
            <person name="Weissenbach J."/>
            <person name="Roest Crollius H."/>
        </authorList>
    </citation>
    <scope>NUCLEOTIDE SEQUENCE [LARGE SCALE GENOMIC DNA]</scope>
</reference>
<dbReference type="PANTHER" id="PTHR13720:SF33">
    <property type="entry name" value="HELP DOMAIN-CONTAINING PROTEIN"/>
    <property type="match status" value="1"/>
</dbReference>
<feature type="region of interest" description="Disordered" evidence="3">
    <location>
        <begin position="137"/>
        <end position="180"/>
    </location>
</feature>
<sequence length="558" mass="60951">LLHIDISVLDADSPHLDSALKVSFAPASAEHLLVATSANKILWLSTKTGRLLREVPKVHRRQCSSLAVSEDKRFLLTAGHNAVKVWDYNMQLDVNSQMFIGHSQPICQVGFTPDQLGVISVGDAIFFWDFLALPEESLSDESPSNRSASKTAQPESELSESPLSNGAPRKVVPLPSSPPVDISTLDQLDQGVVETVPVSSSGSAVLSESRNDPSYLKMTVADQTSFLTGRRSDRGLFAYTCGSAVVVEDLHTGCQRHLQGHSEEISCLAITHDAETLASASGGSDGAPSLICIWNVQTGTCRTTLFHHRGEVQSLAFSTDDRFFLSAGDFSDPVVALWNRETFQLVSRVGVSGPLHDVSFSPSAANQLACVGSHGVYFCSVHTCGSDLELRVRRVSAPAEVGDVELTALSYYADSLLFTATNRGHVCVWDVATRRCFMTWEAEESEIGVLLCRGNRLLTGSNSRWLRLWEVEALQAVKHRKMSAISTKGGPKWCWSTRSCWTGRQSVQHLIRVSTWALLEPRQEQSGTSTGQITAASDWSAAIRTRYWHAQLLFTISS</sequence>
<dbReference type="SUPFAM" id="SSF50978">
    <property type="entry name" value="WD40 repeat-like"/>
    <property type="match status" value="2"/>
</dbReference>
<dbReference type="InterPro" id="IPR036322">
    <property type="entry name" value="WD40_repeat_dom_sf"/>
</dbReference>
<dbReference type="KEGG" id="tng:GSTEN00024063G001"/>
<dbReference type="EMBL" id="CAAE01014738">
    <property type="protein sequence ID" value="CAG04360.1"/>
    <property type="molecule type" value="Genomic_DNA"/>
</dbReference>
<dbReference type="InterPro" id="IPR001680">
    <property type="entry name" value="WD40_rpt"/>
</dbReference>
<name>Q4S4S2_TETNG</name>
<dbReference type="AlphaFoldDB" id="Q4S4S2"/>
<dbReference type="InterPro" id="IPR050630">
    <property type="entry name" value="WD_repeat_EMAP"/>
</dbReference>
<dbReference type="Pfam" id="PF23393">
    <property type="entry name" value="Beta-prop_WDR90_POC16_2nd"/>
    <property type="match status" value="1"/>
</dbReference>
<feature type="non-terminal residue" evidence="5">
    <location>
        <position position="1"/>
    </location>
</feature>
<proteinExistence type="predicted"/>
<dbReference type="InterPro" id="IPR015943">
    <property type="entry name" value="WD40/YVTN_repeat-like_dom_sf"/>
</dbReference>
<dbReference type="GO" id="GO:0005814">
    <property type="term" value="C:centriole"/>
    <property type="evidence" value="ECO:0007669"/>
    <property type="project" value="TreeGrafter"/>
</dbReference>
<evidence type="ECO:0000256" key="2">
    <source>
        <dbReference type="ARBA" id="ARBA00022737"/>
    </source>
</evidence>
<evidence type="ECO:0000259" key="4">
    <source>
        <dbReference type="Pfam" id="PF23393"/>
    </source>
</evidence>
<accession>Q4S4S2</accession>
<feature type="compositionally biased region" description="Low complexity" evidence="3">
    <location>
        <begin position="154"/>
        <end position="164"/>
    </location>
</feature>
<evidence type="ECO:0000256" key="3">
    <source>
        <dbReference type="SAM" id="MobiDB-lite"/>
    </source>
</evidence>
<keyword evidence="1" id="KW-0853">WD repeat</keyword>
<dbReference type="InterPro" id="IPR055441">
    <property type="entry name" value="Beta-prop_WDR90_POC16_2nd"/>
</dbReference>
<evidence type="ECO:0000256" key="1">
    <source>
        <dbReference type="ARBA" id="ARBA00022574"/>
    </source>
</evidence>
<keyword evidence="2" id="KW-0677">Repeat</keyword>
<evidence type="ECO:0000313" key="5">
    <source>
        <dbReference type="EMBL" id="CAG04360.1"/>
    </source>
</evidence>
<feature type="domain" description="WDR90/POC16 second beta-propeller" evidence="4">
    <location>
        <begin position="1"/>
        <end position="129"/>
    </location>
</feature>
<dbReference type="PANTHER" id="PTHR13720">
    <property type="entry name" value="WD-40 REPEAT PROTEIN"/>
    <property type="match status" value="1"/>
</dbReference>